<dbReference type="Proteomes" id="UP000191024">
    <property type="component" value="Chromosome C"/>
</dbReference>
<organism evidence="1 2">
    <name type="scientific">Lachancea mirantina</name>
    <dbReference type="NCBI Taxonomy" id="1230905"/>
    <lineage>
        <taxon>Eukaryota</taxon>
        <taxon>Fungi</taxon>
        <taxon>Dikarya</taxon>
        <taxon>Ascomycota</taxon>
        <taxon>Saccharomycotina</taxon>
        <taxon>Saccharomycetes</taxon>
        <taxon>Saccharomycetales</taxon>
        <taxon>Saccharomycetaceae</taxon>
        <taxon>Lachancea</taxon>
    </lineage>
</organism>
<dbReference type="AlphaFoldDB" id="A0A1G4J5S0"/>
<gene>
    <name evidence="1" type="ORF">LAMI_0C09934G</name>
</gene>
<evidence type="ECO:0000313" key="2">
    <source>
        <dbReference type="Proteomes" id="UP000191024"/>
    </source>
</evidence>
<name>A0A1G4J5S0_9SACH</name>
<proteinExistence type="predicted"/>
<protein>
    <submittedName>
        <fullName evidence="1">LAMI_0C09934g1_1</fullName>
    </submittedName>
</protein>
<dbReference type="OrthoDB" id="4028391at2759"/>
<accession>A0A1G4J5S0</accession>
<keyword evidence="2" id="KW-1185">Reference proteome</keyword>
<dbReference type="EMBL" id="LT598466">
    <property type="protein sequence ID" value="SCU85046.1"/>
    <property type="molecule type" value="Genomic_DNA"/>
</dbReference>
<reference evidence="2" key="1">
    <citation type="submission" date="2016-03" db="EMBL/GenBank/DDBJ databases">
        <authorList>
            <person name="Devillers H."/>
        </authorList>
    </citation>
    <scope>NUCLEOTIDE SEQUENCE [LARGE SCALE GENOMIC DNA]</scope>
</reference>
<evidence type="ECO:0000313" key="1">
    <source>
        <dbReference type="EMBL" id="SCU85046.1"/>
    </source>
</evidence>
<sequence>MGKAASNTSHAVQAGDKAIIVSTWQHKVIDILPLNKFGGVCSFNGVKDGEVPLNDRYLNKVAVVENGNFKELRDVVVTRQE</sequence>